<accession>A0A6J5N1N6</accession>
<gene>
    <name evidence="1" type="ORF">UFOVP585_2</name>
</gene>
<reference evidence="1" key="1">
    <citation type="submission" date="2020-04" db="EMBL/GenBank/DDBJ databases">
        <authorList>
            <person name="Chiriac C."/>
            <person name="Salcher M."/>
            <person name="Ghai R."/>
            <person name="Kavagutti S V."/>
        </authorList>
    </citation>
    <scope>NUCLEOTIDE SEQUENCE</scope>
</reference>
<dbReference type="EMBL" id="LR796562">
    <property type="protein sequence ID" value="CAB4151163.1"/>
    <property type="molecule type" value="Genomic_DNA"/>
</dbReference>
<protein>
    <submittedName>
        <fullName evidence="1">Uncharacterized protein</fullName>
    </submittedName>
</protein>
<proteinExistence type="predicted"/>
<organism evidence="1">
    <name type="scientific">uncultured Caudovirales phage</name>
    <dbReference type="NCBI Taxonomy" id="2100421"/>
    <lineage>
        <taxon>Viruses</taxon>
        <taxon>Duplodnaviria</taxon>
        <taxon>Heunggongvirae</taxon>
        <taxon>Uroviricota</taxon>
        <taxon>Caudoviricetes</taxon>
        <taxon>Peduoviridae</taxon>
        <taxon>Maltschvirus</taxon>
        <taxon>Maltschvirus maltsch</taxon>
    </lineage>
</organism>
<sequence>MTQHTDKELRGKLIEIILRDPKQSVDTAVLDDLVELIKQEVLEGRLVELDLLEQALNANRSIHKFKLQRLESLMAELSPQNPNRKEE</sequence>
<evidence type="ECO:0000313" key="1">
    <source>
        <dbReference type="EMBL" id="CAB4151163.1"/>
    </source>
</evidence>
<name>A0A6J5N1N6_9CAUD</name>